<reference evidence="3" key="1">
    <citation type="journal article" date="2019" name="Int. J. Syst. Evol. Microbiol.">
        <title>The Global Catalogue of Microorganisms (GCM) 10K type strain sequencing project: providing services to taxonomists for standard genome sequencing and annotation.</title>
        <authorList>
            <consortium name="The Broad Institute Genomics Platform"/>
            <consortium name="The Broad Institute Genome Sequencing Center for Infectious Disease"/>
            <person name="Wu L."/>
            <person name="Ma J."/>
        </authorList>
    </citation>
    <scope>NUCLEOTIDE SEQUENCE [LARGE SCALE GENOMIC DNA]</scope>
    <source>
        <strain evidence="3">CGMCC 4.7330</strain>
    </source>
</reference>
<evidence type="ECO:0000313" key="3">
    <source>
        <dbReference type="Proteomes" id="UP001595696"/>
    </source>
</evidence>
<protein>
    <recommendedName>
        <fullName evidence="4">Excreted virulence factor EspC (Type VII ESX diderm)</fullName>
    </recommendedName>
</protein>
<dbReference type="EMBL" id="JBHSAX010000014">
    <property type="protein sequence ID" value="MFC3963516.1"/>
    <property type="molecule type" value="Genomic_DNA"/>
</dbReference>
<evidence type="ECO:0008006" key="4">
    <source>
        <dbReference type="Google" id="ProtNLM"/>
    </source>
</evidence>
<evidence type="ECO:0000256" key="1">
    <source>
        <dbReference type="SAM" id="MobiDB-lite"/>
    </source>
</evidence>
<proteinExistence type="predicted"/>
<sequence>MLSAFLSASRRPPKAYAAGGEVEEEHGPPASEGGFLSTSKSGSLFPFLQWHNWYSMLNGSREQVAAVGGVDAAVAVLAGMVAGPAGAAGAAAATALTHLAGTAVEQFATHAETLRRTAPLPAAAQPRMRMPEGRLGGPDIDRTTTINVVKTEGHPAPHGPDSMQSRALTYLSHLR</sequence>
<evidence type="ECO:0000313" key="2">
    <source>
        <dbReference type="EMBL" id="MFC3963516.1"/>
    </source>
</evidence>
<accession>A0ABV8DVB0</accession>
<name>A0ABV8DVB0_9NOCA</name>
<comment type="caution">
    <text evidence="2">The sequence shown here is derived from an EMBL/GenBank/DDBJ whole genome shotgun (WGS) entry which is preliminary data.</text>
</comment>
<gene>
    <name evidence="2" type="ORF">ACFO0B_16115</name>
</gene>
<organism evidence="2 3">
    <name type="scientific">Nocardia jiangsuensis</name>
    <dbReference type="NCBI Taxonomy" id="1691563"/>
    <lineage>
        <taxon>Bacteria</taxon>
        <taxon>Bacillati</taxon>
        <taxon>Actinomycetota</taxon>
        <taxon>Actinomycetes</taxon>
        <taxon>Mycobacteriales</taxon>
        <taxon>Nocardiaceae</taxon>
        <taxon>Nocardia</taxon>
    </lineage>
</organism>
<feature type="region of interest" description="Disordered" evidence="1">
    <location>
        <begin position="15"/>
        <end position="35"/>
    </location>
</feature>
<dbReference type="RefSeq" id="WP_378613268.1">
    <property type="nucleotide sequence ID" value="NZ_JBHSAX010000014.1"/>
</dbReference>
<dbReference type="Proteomes" id="UP001595696">
    <property type="component" value="Unassembled WGS sequence"/>
</dbReference>
<keyword evidence="3" id="KW-1185">Reference proteome</keyword>